<organism evidence="2 3">
    <name type="scientific">Brachionus calyciflorus</name>
    <dbReference type="NCBI Taxonomy" id="104777"/>
    <lineage>
        <taxon>Eukaryota</taxon>
        <taxon>Metazoa</taxon>
        <taxon>Spiralia</taxon>
        <taxon>Gnathifera</taxon>
        <taxon>Rotifera</taxon>
        <taxon>Eurotatoria</taxon>
        <taxon>Monogononta</taxon>
        <taxon>Pseudotrocha</taxon>
        <taxon>Ploima</taxon>
        <taxon>Brachionidae</taxon>
        <taxon>Brachionus</taxon>
    </lineage>
</organism>
<feature type="domain" description="Tc1-like transposase DDE" evidence="1">
    <location>
        <begin position="25"/>
        <end position="77"/>
    </location>
</feature>
<dbReference type="Pfam" id="PF13358">
    <property type="entry name" value="DDE_3"/>
    <property type="match status" value="1"/>
</dbReference>
<dbReference type="EMBL" id="CAJNOC010007832">
    <property type="protein sequence ID" value="CAF1105750.1"/>
    <property type="molecule type" value="Genomic_DNA"/>
</dbReference>
<comment type="caution">
    <text evidence="2">The sequence shown here is derived from an EMBL/GenBank/DDBJ whole genome shotgun (WGS) entry which is preliminary data.</text>
</comment>
<gene>
    <name evidence="2" type="ORF">OXX778_LOCUS21377</name>
</gene>
<dbReference type="SUPFAM" id="SSF53098">
    <property type="entry name" value="Ribonuclease H-like"/>
    <property type="match status" value="1"/>
</dbReference>
<dbReference type="InterPro" id="IPR012337">
    <property type="entry name" value="RNaseH-like_sf"/>
</dbReference>
<evidence type="ECO:0000313" key="2">
    <source>
        <dbReference type="EMBL" id="CAF1105750.1"/>
    </source>
</evidence>
<dbReference type="Gene3D" id="3.30.420.10">
    <property type="entry name" value="Ribonuclease H-like superfamily/Ribonuclease H"/>
    <property type="match status" value="1"/>
</dbReference>
<protein>
    <recommendedName>
        <fullName evidence="1">Tc1-like transposase DDE domain-containing protein</fullName>
    </recommendedName>
</protein>
<accession>A0A814PJE1</accession>
<evidence type="ECO:0000259" key="1">
    <source>
        <dbReference type="Pfam" id="PF13358"/>
    </source>
</evidence>
<dbReference type="AlphaFoldDB" id="A0A814PJE1"/>
<dbReference type="InterPro" id="IPR036397">
    <property type="entry name" value="RNaseH_sf"/>
</dbReference>
<name>A0A814PJE1_9BILA</name>
<dbReference type="GO" id="GO:0003676">
    <property type="term" value="F:nucleic acid binding"/>
    <property type="evidence" value="ECO:0007669"/>
    <property type="project" value="InterPro"/>
</dbReference>
<dbReference type="InterPro" id="IPR038717">
    <property type="entry name" value="Tc1-like_DDE_dom"/>
</dbReference>
<sequence>MNSELYNEILSDYLLPFCTAKYDLELKLHQDNDPRHNSLLCRSFLNLNNIDWIKSPPKSPDLNPIELVWNELKEFVGKKMIGTGTDASTAVREFEKLMTPEKCIRYINHFETVRFFSFIN</sequence>
<evidence type="ECO:0000313" key="3">
    <source>
        <dbReference type="Proteomes" id="UP000663879"/>
    </source>
</evidence>
<dbReference type="Proteomes" id="UP000663879">
    <property type="component" value="Unassembled WGS sequence"/>
</dbReference>
<proteinExistence type="predicted"/>
<reference evidence="2" key="1">
    <citation type="submission" date="2021-02" db="EMBL/GenBank/DDBJ databases">
        <authorList>
            <person name="Nowell W R."/>
        </authorList>
    </citation>
    <scope>NUCLEOTIDE SEQUENCE</scope>
    <source>
        <strain evidence="2">Ploen Becks lab</strain>
    </source>
</reference>
<dbReference type="OrthoDB" id="10006939at2759"/>
<keyword evidence="3" id="KW-1185">Reference proteome</keyword>